<reference evidence="1" key="1">
    <citation type="journal article" date="2020" name="Phytopathology">
        <title>Zucchini vein clearing disease is caused by several lineages within Pseudomonas syringae species complex.</title>
        <authorList>
            <person name="Lacault C."/>
            <person name="Briand M."/>
            <person name="Jacques M.A."/>
            <person name="Darrasse A."/>
        </authorList>
    </citation>
    <scope>NUCLEOTIDE SEQUENCE</scope>
    <source>
        <strain evidence="1">P123</strain>
    </source>
</reference>
<protein>
    <submittedName>
        <fullName evidence="1">Uncharacterized protein</fullName>
    </submittedName>
</protein>
<gene>
    <name evidence="1" type="ORF">PspP123CL_12785</name>
</gene>
<evidence type="ECO:0000313" key="1">
    <source>
        <dbReference type="EMBL" id="NAO76820.1"/>
    </source>
</evidence>
<dbReference type="RefSeq" id="WP_054090379.1">
    <property type="nucleotide sequence ID" value="NZ_JAEIJJ010000006.1"/>
</dbReference>
<accession>A0A6B2B445</accession>
<proteinExistence type="predicted"/>
<organism evidence="1">
    <name type="scientific">Pseudomonas syringae</name>
    <dbReference type="NCBI Taxonomy" id="317"/>
    <lineage>
        <taxon>Bacteria</taxon>
        <taxon>Pseudomonadati</taxon>
        <taxon>Pseudomonadota</taxon>
        <taxon>Gammaproteobacteria</taxon>
        <taxon>Pseudomonadales</taxon>
        <taxon>Pseudomonadaceae</taxon>
        <taxon>Pseudomonas</taxon>
    </lineage>
</organism>
<sequence>MKSDIGPSWSEVLPDVKLWAIKMVELAQSKLVGSIRANLRAYRHNGIEYLALEMIGQHAGSMSITIAAGAVSPNYSLDDLECSCFDVADMTEALTMVSLFLRDANADVSVGSF</sequence>
<comment type="caution">
    <text evidence="1">The sequence shown here is derived from an EMBL/GenBank/DDBJ whole genome shotgun (WGS) entry which is preliminary data.</text>
</comment>
<dbReference type="EMBL" id="VLIF01000006">
    <property type="protein sequence ID" value="NAO76820.1"/>
    <property type="molecule type" value="Genomic_DNA"/>
</dbReference>
<dbReference type="AlphaFoldDB" id="A0A6B2B445"/>
<name>A0A6B2B445_PSESX</name>